<dbReference type="Gene3D" id="2.30.29.30">
    <property type="entry name" value="Pleckstrin-homology domain (PH domain)/Phosphotyrosine-binding domain (PTB)"/>
    <property type="match status" value="1"/>
</dbReference>
<sequence length="147" mass="15614">MALVAPVMTPRNQEPATEAHGKRLYAGMVERATTVVGSVRYVKRFAVLYSDPFLGLFTDESAAEPKGSRSVAGATATHDGEVVEIAVPNENSDVKLSIKLRTSTIEEAQAWAAKINLVCSTTAPLSPEKGNTGAWLQHASSSKSIVT</sequence>
<dbReference type="InterPro" id="IPR001849">
    <property type="entry name" value="PH_domain"/>
</dbReference>
<reference evidence="2" key="1">
    <citation type="submission" date="2021-01" db="EMBL/GenBank/DDBJ databases">
        <authorList>
            <person name="Corre E."/>
            <person name="Pelletier E."/>
            <person name="Niang G."/>
            <person name="Scheremetjew M."/>
            <person name="Finn R."/>
            <person name="Kale V."/>
            <person name="Holt S."/>
            <person name="Cochrane G."/>
            <person name="Meng A."/>
            <person name="Brown T."/>
            <person name="Cohen L."/>
        </authorList>
    </citation>
    <scope>NUCLEOTIDE SEQUENCE</scope>
    <source>
        <strain evidence="2">CCMP1374</strain>
    </source>
</reference>
<feature type="domain" description="PH" evidence="1">
    <location>
        <begin position="23"/>
        <end position="122"/>
    </location>
</feature>
<dbReference type="SUPFAM" id="SSF50729">
    <property type="entry name" value="PH domain-like"/>
    <property type="match status" value="1"/>
</dbReference>
<dbReference type="InterPro" id="IPR011993">
    <property type="entry name" value="PH-like_dom_sf"/>
</dbReference>
<name>A0A7S0NEA3_9EUKA</name>
<gene>
    <name evidence="2" type="ORF">PANT1444_LOCUS19387</name>
</gene>
<dbReference type="AlphaFoldDB" id="A0A7S0NEA3"/>
<evidence type="ECO:0000313" key="2">
    <source>
        <dbReference type="EMBL" id="CAD8508301.1"/>
    </source>
</evidence>
<dbReference type="SMART" id="SM00233">
    <property type="entry name" value="PH"/>
    <property type="match status" value="1"/>
</dbReference>
<organism evidence="2">
    <name type="scientific">Phaeocystis antarctica</name>
    <dbReference type="NCBI Taxonomy" id="33657"/>
    <lineage>
        <taxon>Eukaryota</taxon>
        <taxon>Haptista</taxon>
        <taxon>Haptophyta</taxon>
        <taxon>Prymnesiophyceae</taxon>
        <taxon>Phaeocystales</taxon>
        <taxon>Phaeocystaceae</taxon>
        <taxon>Phaeocystis</taxon>
    </lineage>
</organism>
<evidence type="ECO:0000259" key="1">
    <source>
        <dbReference type="SMART" id="SM00233"/>
    </source>
</evidence>
<protein>
    <recommendedName>
        <fullName evidence="1">PH domain-containing protein</fullName>
    </recommendedName>
</protein>
<dbReference type="EMBL" id="HBEP01034230">
    <property type="protein sequence ID" value="CAD8508301.1"/>
    <property type="molecule type" value="Transcribed_RNA"/>
</dbReference>
<proteinExistence type="predicted"/>
<accession>A0A7S0NEA3</accession>